<keyword evidence="1" id="KW-1133">Transmembrane helix</keyword>
<protein>
    <submittedName>
        <fullName evidence="2">Uncharacterized protein</fullName>
    </submittedName>
</protein>
<name>I4A0P6_ORNRL</name>
<dbReference type="GeneID" id="71568847"/>
<keyword evidence="3" id="KW-1185">Reference proteome</keyword>
<keyword evidence="1" id="KW-0472">Membrane</keyword>
<dbReference type="AlphaFoldDB" id="I4A0P6"/>
<dbReference type="STRING" id="867902.Ornrh_1357"/>
<dbReference type="GeneID" id="97258012"/>
<proteinExistence type="predicted"/>
<dbReference type="RefSeq" id="WP_014791095.1">
    <property type="nucleotide sequence ID" value="NC_018016.1"/>
</dbReference>
<keyword evidence="1" id="KW-0812">Transmembrane</keyword>
<evidence type="ECO:0000256" key="1">
    <source>
        <dbReference type="SAM" id="Phobius"/>
    </source>
</evidence>
<dbReference type="InterPro" id="IPR057695">
    <property type="entry name" value="DUF7935"/>
</dbReference>
<organism evidence="2 3">
    <name type="scientific">Ornithobacterium rhinotracheale (strain ATCC 51463 / DSM 15997 / CCUG 23171 / CIP 104009 / LMG 9086)</name>
    <dbReference type="NCBI Taxonomy" id="867902"/>
    <lineage>
        <taxon>Bacteria</taxon>
        <taxon>Pseudomonadati</taxon>
        <taxon>Bacteroidota</taxon>
        <taxon>Flavobacteriia</taxon>
        <taxon>Flavobacteriales</taxon>
        <taxon>Weeksellaceae</taxon>
        <taxon>Ornithobacterium</taxon>
    </lineage>
</organism>
<accession>I4A0P6</accession>
<feature type="transmembrane region" description="Helical" evidence="1">
    <location>
        <begin position="6"/>
        <end position="24"/>
    </location>
</feature>
<gene>
    <name evidence="2" type="ordered locus">Ornrh_1357</name>
</gene>
<dbReference type="Proteomes" id="UP000006051">
    <property type="component" value="Chromosome"/>
</dbReference>
<dbReference type="Pfam" id="PF25589">
    <property type="entry name" value="DUF7935"/>
    <property type="match status" value="1"/>
</dbReference>
<dbReference type="EMBL" id="CP003283">
    <property type="protein sequence ID" value="AFL97530.1"/>
    <property type="molecule type" value="Genomic_DNA"/>
</dbReference>
<evidence type="ECO:0000313" key="2">
    <source>
        <dbReference type="EMBL" id="AFL97530.1"/>
    </source>
</evidence>
<dbReference type="eggNOG" id="ENOG502ZBUH">
    <property type="taxonomic scope" value="Bacteria"/>
</dbReference>
<sequence>MEIIRMLLYLVPMLFLGAIFYLLIDKYFSAQKLQTPQNVKNNEITSHRLQAYERMALFLERIRPTNLVRRIELSNSLEEYEYALVHSIQEEYDHNLSQQIYILPDTWKIIFSTKNATQNFIKQCKDTLKPNASAEDLQTMILKKSVEGSEPFSGALLQLQSDVQSGFRDL</sequence>
<reference evidence="2 3" key="1">
    <citation type="submission" date="2012-06" db="EMBL/GenBank/DDBJ databases">
        <title>The complete genome of Ornithobacterium rhinotracheale DSM 15997.</title>
        <authorList>
            <consortium name="US DOE Joint Genome Institute (JGI-PGF)"/>
            <person name="Lucas S."/>
            <person name="Copeland A."/>
            <person name="Lapidus A."/>
            <person name="Goodwin L."/>
            <person name="Pitluck S."/>
            <person name="Peters L."/>
            <person name="Mikhailova N."/>
            <person name="Teshima H."/>
            <person name="Kyrpides N."/>
            <person name="Mavromatis K."/>
            <person name="Pagani I."/>
            <person name="Ivanova N."/>
            <person name="Ovchinnikova G."/>
            <person name="Zeytun A."/>
            <person name="Detter J.C."/>
            <person name="Han C."/>
            <person name="Land M."/>
            <person name="Hauser L."/>
            <person name="Markowitz V."/>
            <person name="Cheng J.-F."/>
            <person name="Hugenholtz P."/>
            <person name="Woyke T."/>
            <person name="Wu D."/>
            <person name="Lang E."/>
            <person name="Kopitz M."/>
            <person name="Brambilla E."/>
            <person name="Klenk H.-P."/>
            <person name="Eisen J.A."/>
        </authorList>
    </citation>
    <scope>NUCLEOTIDE SEQUENCE [LARGE SCALE GENOMIC DNA]</scope>
    <source>
        <strain evidence="3">ATCC 51463 / DSM 15997 / CCUG 23171 / LMG 9086</strain>
    </source>
</reference>
<dbReference type="HOGENOM" id="CLU_120969_0_0_10"/>
<dbReference type="KEGG" id="orh:Ornrh_1357"/>
<evidence type="ECO:0000313" key="3">
    <source>
        <dbReference type="Proteomes" id="UP000006051"/>
    </source>
</evidence>